<organism evidence="2 3">
    <name type="scientific">Burkholderia multivorans (strain ATCC 17616 / 249)</name>
    <dbReference type="NCBI Taxonomy" id="395019"/>
    <lineage>
        <taxon>Bacteria</taxon>
        <taxon>Pseudomonadati</taxon>
        <taxon>Pseudomonadota</taxon>
        <taxon>Betaproteobacteria</taxon>
        <taxon>Burkholderiales</taxon>
        <taxon>Burkholderiaceae</taxon>
        <taxon>Burkholderia</taxon>
        <taxon>Burkholderia cepacia complex</taxon>
    </lineage>
</organism>
<protein>
    <submittedName>
        <fullName evidence="2">Bacteriophage protein</fullName>
    </submittedName>
</protein>
<dbReference type="Proteomes" id="UP000008815">
    <property type="component" value="Chromosome 2"/>
</dbReference>
<evidence type="ECO:0000313" key="2">
    <source>
        <dbReference type="EMBL" id="BAG46525.1"/>
    </source>
</evidence>
<evidence type="ECO:0000313" key="3">
    <source>
        <dbReference type="Proteomes" id="UP000008815"/>
    </source>
</evidence>
<accession>A0A0H3KMR8</accession>
<name>A0A0H3KMR8_BURM1</name>
<dbReference type="KEGG" id="bmu:Bmul_3840"/>
<evidence type="ECO:0000256" key="1">
    <source>
        <dbReference type="SAM" id="MobiDB-lite"/>
    </source>
</evidence>
<dbReference type="RefSeq" id="WP_012216682.1">
    <property type="nucleotide sequence ID" value="NC_010086.1"/>
</dbReference>
<dbReference type="eggNOG" id="ENOG50344FA">
    <property type="taxonomic scope" value="Bacteria"/>
</dbReference>
<dbReference type="STRING" id="395019.BMULJ_04675"/>
<dbReference type="KEGG" id="bmj:BMULJ_04675"/>
<feature type="region of interest" description="Disordered" evidence="1">
    <location>
        <begin position="95"/>
        <end position="114"/>
    </location>
</feature>
<dbReference type="EMBL" id="AP009386">
    <property type="protein sequence ID" value="BAG46525.1"/>
    <property type="molecule type" value="Genomic_DNA"/>
</dbReference>
<proteinExistence type="predicted"/>
<feature type="compositionally biased region" description="Basic and acidic residues" evidence="1">
    <location>
        <begin position="102"/>
        <end position="114"/>
    </location>
</feature>
<dbReference type="AlphaFoldDB" id="A0A0H3KMR8"/>
<dbReference type="HOGENOM" id="CLU_2116385_0_0_4"/>
<reference evidence="2 3" key="1">
    <citation type="submission" date="2007-04" db="EMBL/GenBank/DDBJ databases">
        <title>Complete genome sequence of Burkholderia multivorans ATCC 17616.</title>
        <authorList>
            <person name="Ohtsubo Y."/>
            <person name="Yamashita A."/>
            <person name="Kurokawa K."/>
            <person name="Takami H."/>
            <person name="Yuhara S."/>
            <person name="Nishiyama E."/>
            <person name="Endo R."/>
            <person name="Miyazaki R."/>
            <person name="Ono A."/>
            <person name="Yano K."/>
            <person name="Ito M."/>
            <person name="Sota M."/>
            <person name="Yuji N."/>
            <person name="Hattori M."/>
            <person name="Tsuda M."/>
        </authorList>
    </citation>
    <scope>NUCLEOTIDE SEQUENCE [LARGE SCALE GENOMIC DNA]</scope>
    <source>
        <strain evidence="3">ATCC 17616 / 249</strain>
    </source>
</reference>
<gene>
    <name evidence="2" type="ordered locus">BMULJ_04675</name>
</gene>
<keyword evidence="3" id="KW-1185">Reference proteome</keyword>
<sequence>MTPIDIATLTKVERSILLYAETCCVDAGGLLEGERMNADDMTALRKFADAGILSFGRIPYHLLASLSGLRQPTHWITLTDDAWQLAHALRRQRAARGSASRRKVDEVLAEREVT</sequence>